<evidence type="ECO:0000313" key="2">
    <source>
        <dbReference type="Proteomes" id="UP000614200"/>
    </source>
</evidence>
<dbReference type="EMBL" id="JADKNH010000001">
    <property type="protein sequence ID" value="MBF4691914.1"/>
    <property type="molecule type" value="Genomic_DNA"/>
</dbReference>
<dbReference type="InterPro" id="IPR058532">
    <property type="entry name" value="YjbR/MT2646/Rv2570-like"/>
</dbReference>
<dbReference type="Proteomes" id="UP000614200">
    <property type="component" value="Unassembled WGS sequence"/>
</dbReference>
<dbReference type="PANTHER" id="PTHR35145">
    <property type="entry name" value="CYTOPLASMIC PROTEIN-RELATED"/>
    <property type="match status" value="1"/>
</dbReference>
<gene>
    <name evidence="1" type="ORF">ISU02_02235</name>
</gene>
<comment type="caution">
    <text evidence="1">The sequence shown here is derived from an EMBL/GenBank/DDBJ whole genome shotgun (WGS) entry which is preliminary data.</text>
</comment>
<keyword evidence="2" id="KW-1185">Reference proteome</keyword>
<dbReference type="PANTHER" id="PTHR35145:SF1">
    <property type="entry name" value="CYTOPLASMIC PROTEIN"/>
    <property type="match status" value="1"/>
</dbReference>
<accession>A0ABR9ZNC6</accession>
<evidence type="ECO:0000313" key="1">
    <source>
        <dbReference type="EMBL" id="MBF4691914.1"/>
    </source>
</evidence>
<proteinExistence type="predicted"/>
<organism evidence="1 2">
    <name type="scientific">Fusibacter ferrireducens</name>
    <dbReference type="NCBI Taxonomy" id="2785058"/>
    <lineage>
        <taxon>Bacteria</taxon>
        <taxon>Bacillati</taxon>
        <taxon>Bacillota</taxon>
        <taxon>Clostridia</taxon>
        <taxon>Eubacteriales</taxon>
        <taxon>Eubacteriales Family XII. Incertae Sedis</taxon>
        <taxon>Fusibacter</taxon>
    </lineage>
</organism>
<dbReference type="InterPro" id="IPR007351">
    <property type="entry name" value="YjbR"/>
</dbReference>
<dbReference type="RefSeq" id="WP_194700144.1">
    <property type="nucleotide sequence ID" value="NZ_JADKNH010000001.1"/>
</dbReference>
<name>A0ABR9ZNC6_9FIRM</name>
<reference evidence="1 2" key="1">
    <citation type="submission" date="2020-11" db="EMBL/GenBank/DDBJ databases">
        <title>Fusibacter basophilias sp. nov.</title>
        <authorList>
            <person name="Qiu D."/>
        </authorList>
    </citation>
    <scope>NUCLEOTIDE SEQUENCE [LARGE SCALE GENOMIC DNA]</scope>
    <source>
        <strain evidence="1 2">Q10-2</strain>
    </source>
</reference>
<dbReference type="SUPFAM" id="SSF142906">
    <property type="entry name" value="YjbR-like"/>
    <property type="match status" value="1"/>
</dbReference>
<protein>
    <submittedName>
        <fullName evidence="1">MmcQ/YjbR family DNA-binding protein</fullName>
    </submittedName>
</protein>
<keyword evidence="1" id="KW-0238">DNA-binding</keyword>
<sequence>MQYSGLHNYCKSKKGCQHEFKTEWGVDRYMLSGKMFAMIGGDKAGKPIITLKGSPMENLALRENFSDIIPGYYMNKEHWNSIYLEGHVPDDLIKKMIDASYHLVFSGLSKKLQKEIETSS</sequence>
<dbReference type="InterPro" id="IPR038056">
    <property type="entry name" value="YjbR-like_sf"/>
</dbReference>
<dbReference type="Pfam" id="PF04237">
    <property type="entry name" value="YjbR"/>
    <property type="match status" value="1"/>
</dbReference>
<dbReference type="GO" id="GO:0003677">
    <property type="term" value="F:DNA binding"/>
    <property type="evidence" value="ECO:0007669"/>
    <property type="project" value="UniProtKB-KW"/>
</dbReference>
<dbReference type="Gene3D" id="3.90.1150.30">
    <property type="match status" value="1"/>
</dbReference>